<dbReference type="PANTHER" id="PTHR22893:SF129">
    <property type="entry name" value="FLAVIN OXIDOREDUCTASE HXNT"/>
    <property type="match status" value="1"/>
</dbReference>
<comment type="cofactor">
    <cofactor evidence="1">
        <name>FMN</name>
        <dbReference type="ChEBI" id="CHEBI:58210"/>
    </cofactor>
</comment>
<dbReference type="FunFam" id="3.20.20.70:FF:000059">
    <property type="entry name" value="N-ethylmaleimide reductase, FMN-linked"/>
    <property type="match status" value="1"/>
</dbReference>
<dbReference type="CDD" id="cd02933">
    <property type="entry name" value="OYE_like_FMN"/>
    <property type="match status" value="1"/>
</dbReference>
<dbReference type="InterPro" id="IPR013785">
    <property type="entry name" value="Aldolase_TIM"/>
</dbReference>
<evidence type="ECO:0000313" key="6">
    <source>
        <dbReference type="Proteomes" id="UP000800093"/>
    </source>
</evidence>
<dbReference type="Pfam" id="PF00724">
    <property type="entry name" value="Oxidored_FMN"/>
    <property type="match status" value="1"/>
</dbReference>
<name>A0A9P4NBS2_9PLEO</name>
<evidence type="ECO:0000259" key="4">
    <source>
        <dbReference type="Pfam" id="PF00724"/>
    </source>
</evidence>
<evidence type="ECO:0000256" key="3">
    <source>
        <dbReference type="ARBA" id="ARBA00023002"/>
    </source>
</evidence>
<accession>A0A9P4NBS2</accession>
<dbReference type="Proteomes" id="UP000800093">
    <property type="component" value="Unassembled WGS sequence"/>
</dbReference>
<keyword evidence="6" id="KW-1185">Reference proteome</keyword>
<dbReference type="PANTHER" id="PTHR22893">
    <property type="entry name" value="NADH OXIDOREDUCTASE-RELATED"/>
    <property type="match status" value="1"/>
</dbReference>
<keyword evidence="3" id="KW-0560">Oxidoreductase</keyword>
<gene>
    <name evidence="5" type="ORF">CC78DRAFT_557203</name>
</gene>
<dbReference type="SUPFAM" id="SSF51395">
    <property type="entry name" value="FMN-linked oxidoreductases"/>
    <property type="match status" value="1"/>
</dbReference>
<comment type="similarity">
    <text evidence="2">Belongs to the NADH:flavin oxidoreductase/NADH oxidase family.</text>
</comment>
<proteinExistence type="inferred from homology"/>
<protein>
    <submittedName>
        <fullName evidence="5">FMN-linked oxidoreductase</fullName>
    </submittedName>
</protein>
<dbReference type="GO" id="GO:0003959">
    <property type="term" value="F:NADPH dehydrogenase activity"/>
    <property type="evidence" value="ECO:0007669"/>
    <property type="project" value="TreeGrafter"/>
</dbReference>
<sequence>MPKADSPTGFKPLKDSAIFTPLKLGCLELEHRVMQAPLTRMRCSKEEDGVNVPNDMVVEYYSQRTTKGGFQLTEATDIHKYASGYPGVPGIFTESQIAGWKKVTDAVHAKGGFIFCQMWHTGRASPASFRGGQQPWSSSSLPMGGNYLDGTSCTENPPRPMTVEEIRATVKEFGAAARRSIEAGFDGVEIHGANGYLLDQFLHDNVNQRTDEYGGSVENRCRFPLAVIKETTKAIGADRVGIRLSPYNYFQQTKDSNPNEHWAYLCKQIAALTEDERPAYVHMVEPRFDEVLDEQAKLDALSAYTSSSGFEAEATTKMNINSLVPFRQILEKGGIKFIAAGGFNRDNAAPKIESGDADGVIFGRWFIANPDLPKRLAEGLKLNDYDRSTFYGADPPKKGYVDYPFFEEVSTVA</sequence>
<evidence type="ECO:0000256" key="1">
    <source>
        <dbReference type="ARBA" id="ARBA00001917"/>
    </source>
</evidence>
<reference evidence="6" key="1">
    <citation type="journal article" date="2020" name="Stud. Mycol.">
        <title>101 Dothideomycetes genomes: A test case for predicting lifestyles and emergence of pathogens.</title>
        <authorList>
            <person name="Haridas S."/>
            <person name="Albert R."/>
            <person name="Binder M."/>
            <person name="Bloem J."/>
            <person name="LaButti K."/>
            <person name="Salamov A."/>
            <person name="Andreopoulos B."/>
            <person name="Baker S."/>
            <person name="Barry K."/>
            <person name="Bills G."/>
            <person name="Bluhm B."/>
            <person name="Cannon C."/>
            <person name="Castanera R."/>
            <person name="Culley D."/>
            <person name="Daum C."/>
            <person name="Ezra D."/>
            <person name="Gonzalez J."/>
            <person name="Henrissat B."/>
            <person name="Kuo A."/>
            <person name="Liang C."/>
            <person name="Lipzen A."/>
            <person name="Lutzoni F."/>
            <person name="Magnuson J."/>
            <person name="Mondo S."/>
            <person name="Nolan M."/>
            <person name="Ohm R."/>
            <person name="Pangilinan J."/>
            <person name="Park H.-J."/>
            <person name="Ramirez L."/>
            <person name="Alfaro M."/>
            <person name="Sun H."/>
            <person name="Tritt A."/>
            <person name="Yoshinaga Y."/>
            <person name="Zwiers L.-H."/>
            <person name="Turgeon B."/>
            <person name="Goodwin S."/>
            <person name="Spatafora J."/>
            <person name="Crous P."/>
            <person name="Grigoriev I."/>
        </authorList>
    </citation>
    <scope>NUCLEOTIDE SEQUENCE [LARGE SCALE GENOMIC DNA]</scope>
    <source>
        <strain evidence="6">CBS 304.66</strain>
    </source>
</reference>
<comment type="caution">
    <text evidence="5">The sequence shown here is derived from an EMBL/GenBank/DDBJ whole genome shotgun (WGS) entry which is preliminary data.</text>
</comment>
<dbReference type="Gene3D" id="3.20.20.70">
    <property type="entry name" value="Aldolase class I"/>
    <property type="match status" value="1"/>
</dbReference>
<dbReference type="GO" id="GO:0010181">
    <property type="term" value="F:FMN binding"/>
    <property type="evidence" value="ECO:0007669"/>
    <property type="project" value="InterPro"/>
</dbReference>
<feature type="domain" description="NADH:flavin oxidoreductase/NADH oxidase N-terminal" evidence="4">
    <location>
        <begin position="18"/>
        <end position="383"/>
    </location>
</feature>
<dbReference type="GO" id="GO:0005829">
    <property type="term" value="C:cytosol"/>
    <property type="evidence" value="ECO:0007669"/>
    <property type="project" value="UniProtKB-ARBA"/>
</dbReference>
<dbReference type="GO" id="GO:0016628">
    <property type="term" value="F:oxidoreductase activity, acting on the CH-CH group of donors, NAD or NADP as acceptor"/>
    <property type="evidence" value="ECO:0007669"/>
    <property type="project" value="UniProtKB-ARBA"/>
</dbReference>
<evidence type="ECO:0000313" key="5">
    <source>
        <dbReference type="EMBL" id="KAF2270329.1"/>
    </source>
</evidence>
<dbReference type="InterPro" id="IPR001155">
    <property type="entry name" value="OxRdtase_FMN_N"/>
</dbReference>
<dbReference type="InterPro" id="IPR045247">
    <property type="entry name" value="Oye-like"/>
</dbReference>
<dbReference type="AlphaFoldDB" id="A0A9P4NBS2"/>
<evidence type="ECO:0000256" key="2">
    <source>
        <dbReference type="ARBA" id="ARBA00005979"/>
    </source>
</evidence>
<dbReference type="OrthoDB" id="276546at2759"/>
<organism evidence="5 6">
    <name type="scientific">Lojkania enalia</name>
    <dbReference type="NCBI Taxonomy" id="147567"/>
    <lineage>
        <taxon>Eukaryota</taxon>
        <taxon>Fungi</taxon>
        <taxon>Dikarya</taxon>
        <taxon>Ascomycota</taxon>
        <taxon>Pezizomycotina</taxon>
        <taxon>Dothideomycetes</taxon>
        <taxon>Pleosporomycetidae</taxon>
        <taxon>Pleosporales</taxon>
        <taxon>Pleosporales incertae sedis</taxon>
        <taxon>Lojkania</taxon>
    </lineage>
</organism>
<dbReference type="EMBL" id="ML986579">
    <property type="protein sequence ID" value="KAF2270329.1"/>
    <property type="molecule type" value="Genomic_DNA"/>
</dbReference>